<dbReference type="PANTHER" id="PTHR13593">
    <property type="match status" value="1"/>
</dbReference>
<evidence type="ECO:0000256" key="2">
    <source>
        <dbReference type="SAM" id="Phobius"/>
    </source>
</evidence>
<dbReference type="Gene3D" id="3.20.20.190">
    <property type="entry name" value="Phosphatidylinositol (PI) phosphodiesterase"/>
    <property type="match status" value="1"/>
</dbReference>
<dbReference type="InterPro" id="IPR017946">
    <property type="entry name" value="PLC-like_Pdiesterase_TIM-brl"/>
</dbReference>
<feature type="transmembrane region" description="Helical" evidence="2">
    <location>
        <begin position="44"/>
        <end position="62"/>
    </location>
</feature>
<gene>
    <name evidence="3" type="ORF">CDEB00056_LOCUS13649</name>
</gene>
<name>A0A7S3Q815_9STRA</name>
<dbReference type="PANTHER" id="PTHR13593:SF140">
    <property type="entry name" value="PLC-LIKE PHOSPHODIESTERASE"/>
    <property type="match status" value="1"/>
</dbReference>
<protein>
    <recommendedName>
        <fullName evidence="4">Phosphatidylinositol-specific phospholipase C X domain-containing protein</fullName>
    </recommendedName>
</protein>
<feature type="region of interest" description="Disordered" evidence="1">
    <location>
        <begin position="1"/>
        <end position="34"/>
    </location>
</feature>
<dbReference type="Pfam" id="PF26146">
    <property type="entry name" value="PI-PLC_X"/>
    <property type="match status" value="1"/>
</dbReference>
<evidence type="ECO:0000256" key="1">
    <source>
        <dbReference type="SAM" id="MobiDB-lite"/>
    </source>
</evidence>
<dbReference type="InterPro" id="IPR051057">
    <property type="entry name" value="PI-PLC_domain"/>
</dbReference>
<dbReference type="AlphaFoldDB" id="A0A7S3Q815"/>
<dbReference type="PROSITE" id="PS50007">
    <property type="entry name" value="PIPLC_X_DOMAIN"/>
    <property type="match status" value="1"/>
</dbReference>
<feature type="compositionally biased region" description="Basic and acidic residues" evidence="1">
    <location>
        <begin position="1"/>
        <end position="13"/>
    </location>
</feature>
<accession>A0A7S3Q815</accession>
<keyword evidence="2" id="KW-0812">Transmembrane</keyword>
<keyword evidence="2" id="KW-0472">Membrane</keyword>
<keyword evidence="2" id="KW-1133">Transmembrane helix</keyword>
<dbReference type="GO" id="GO:0006629">
    <property type="term" value="P:lipid metabolic process"/>
    <property type="evidence" value="ECO:0007669"/>
    <property type="project" value="InterPro"/>
</dbReference>
<evidence type="ECO:0000313" key="3">
    <source>
        <dbReference type="EMBL" id="CAE0468796.1"/>
    </source>
</evidence>
<evidence type="ECO:0008006" key="4">
    <source>
        <dbReference type="Google" id="ProtNLM"/>
    </source>
</evidence>
<feature type="compositionally biased region" description="Basic and acidic residues" evidence="1">
    <location>
        <begin position="20"/>
        <end position="34"/>
    </location>
</feature>
<dbReference type="GO" id="GO:0008081">
    <property type="term" value="F:phosphoric diester hydrolase activity"/>
    <property type="evidence" value="ECO:0007669"/>
    <property type="project" value="InterPro"/>
</dbReference>
<sequence>MARETTSKSSSRDYDDDSYEREYRSRHDRELKNRRDGGSCWPKFLVFLLFLGGGLGAFFGLIDLDTMEGWFGVGSGGGGGDNDGNSGGSGGGPAYNFNQCPDDGSECCNGLESNCDLRINEMLYATVHNANHDDLLVNNHDAPFEGSLDAGYRSLMFDVCRCDDNNGNAEIVFCHASCGIGERNPTEVFENVDKFLNDNPNEFIIFNFEMNRPDVNPPQQAELWDIVAKIDSFKKKIYNHSGNEWPTGRETIESGKRVFFFQHNGWYLCNTGNEAECNQRIENFHDYAIETDWAFGDIEEIENTATSCIGTRGELGSKDFYAINNFVTTFIGPSKFQAETLNSKDFALKRIEDCKSVTNLDANFLNVDFWQRGDIPEVAQIINIQRGQKNKRSLRRFLRWIRN</sequence>
<reference evidence="3" key="1">
    <citation type="submission" date="2021-01" db="EMBL/GenBank/DDBJ databases">
        <authorList>
            <person name="Corre E."/>
            <person name="Pelletier E."/>
            <person name="Niang G."/>
            <person name="Scheremetjew M."/>
            <person name="Finn R."/>
            <person name="Kale V."/>
            <person name="Holt S."/>
            <person name="Cochrane G."/>
            <person name="Meng A."/>
            <person name="Brown T."/>
            <person name="Cohen L."/>
        </authorList>
    </citation>
    <scope>NUCLEOTIDE SEQUENCE</scope>
    <source>
        <strain evidence="3">MM31A-1</strain>
    </source>
</reference>
<dbReference type="SUPFAM" id="SSF51695">
    <property type="entry name" value="PLC-like phosphodiesterases"/>
    <property type="match status" value="1"/>
</dbReference>
<dbReference type="EMBL" id="HBIO01017782">
    <property type="protein sequence ID" value="CAE0468796.1"/>
    <property type="molecule type" value="Transcribed_RNA"/>
</dbReference>
<organism evidence="3">
    <name type="scientific">Chaetoceros debilis</name>
    <dbReference type="NCBI Taxonomy" id="122233"/>
    <lineage>
        <taxon>Eukaryota</taxon>
        <taxon>Sar</taxon>
        <taxon>Stramenopiles</taxon>
        <taxon>Ochrophyta</taxon>
        <taxon>Bacillariophyta</taxon>
        <taxon>Coscinodiscophyceae</taxon>
        <taxon>Chaetocerotophycidae</taxon>
        <taxon>Chaetocerotales</taxon>
        <taxon>Chaetocerotaceae</taxon>
        <taxon>Chaetoceros</taxon>
    </lineage>
</organism>
<proteinExistence type="predicted"/>